<sequence length="305" mass="32918">MEESSPALALIASSSPAALVAEFALATAWEEEGELSFAEHPLSPPSWWCAGLRRGEAPPSVSVLCELDPLLSACSAKGSLHVQVPEGPDAFQGVVHLEEIGLLEQRVVHWPSFTSPDRDDAAKGKAWHLFPPTTKRPPPESVLGTVSPRGVALGVRWESLNHVCDELCHADLAHGVERLLNVKFDDPRSDPPVLCHSNHPAEHRQEFDPLAPCPRVVIAFAMLAMLRSPGGGVWVVAVLCQVELKGQFDLIMVGDIVEVCTPSCEDIVGLRDCGMVWDVFMCAIPTPLHSVACLLATMLQLSLSL</sequence>
<proteinExistence type="predicted"/>
<reference evidence="1 2" key="1">
    <citation type="submission" date="2016-02" db="EMBL/GenBank/DDBJ databases">
        <title>Genome analysis of coral dinoflagellate symbionts highlights evolutionary adaptations to a symbiotic lifestyle.</title>
        <authorList>
            <person name="Aranda M."/>
            <person name="Li Y."/>
            <person name="Liew Y.J."/>
            <person name="Baumgarten S."/>
            <person name="Simakov O."/>
            <person name="Wilson M."/>
            <person name="Piel J."/>
            <person name="Ashoor H."/>
            <person name="Bougouffa S."/>
            <person name="Bajic V.B."/>
            <person name="Ryu T."/>
            <person name="Ravasi T."/>
            <person name="Bayer T."/>
            <person name="Micklem G."/>
            <person name="Kim H."/>
            <person name="Bhak J."/>
            <person name="Lajeunesse T.C."/>
            <person name="Voolstra C.R."/>
        </authorList>
    </citation>
    <scope>NUCLEOTIDE SEQUENCE [LARGE SCALE GENOMIC DNA]</scope>
    <source>
        <strain evidence="1 2">CCMP2467</strain>
    </source>
</reference>
<dbReference type="EMBL" id="LSRX01000561">
    <property type="protein sequence ID" value="OLP94037.1"/>
    <property type="molecule type" value="Genomic_DNA"/>
</dbReference>
<gene>
    <name evidence="1" type="ORF">AK812_SmicGene23991</name>
</gene>
<dbReference type="Proteomes" id="UP000186817">
    <property type="component" value="Unassembled WGS sequence"/>
</dbReference>
<evidence type="ECO:0000313" key="2">
    <source>
        <dbReference type="Proteomes" id="UP000186817"/>
    </source>
</evidence>
<dbReference type="AlphaFoldDB" id="A0A1Q9DFR1"/>
<organism evidence="1 2">
    <name type="scientific">Symbiodinium microadriaticum</name>
    <name type="common">Dinoflagellate</name>
    <name type="synonym">Zooxanthella microadriatica</name>
    <dbReference type="NCBI Taxonomy" id="2951"/>
    <lineage>
        <taxon>Eukaryota</taxon>
        <taxon>Sar</taxon>
        <taxon>Alveolata</taxon>
        <taxon>Dinophyceae</taxon>
        <taxon>Suessiales</taxon>
        <taxon>Symbiodiniaceae</taxon>
        <taxon>Symbiodinium</taxon>
    </lineage>
</organism>
<comment type="caution">
    <text evidence="1">The sequence shown here is derived from an EMBL/GenBank/DDBJ whole genome shotgun (WGS) entry which is preliminary data.</text>
</comment>
<keyword evidence="2" id="KW-1185">Reference proteome</keyword>
<evidence type="ECO:0000313" key="1">
    <source>
        <dbReference type="EMBL" id="OLP94037.1"/>
    </source>
</evidence>
<protein>
    <submittedName>
        <fullName evidence="1">Uncharacterized protein</fullName>
    </submittedName>
</protein>
<accession>A0A1Q9DFR1</accession>
<name>A0A1Q9DFR1_SYMMI</name>